<evidence type="ECO:0000313" key="2">
    <source>
        <dbReference type="Proteomes" id="UP000235914"/>
    </source>
</evidence>
<dbReference type="Proteomes" id="UP000235914">
    <property type="component" value="Unassembled WGS sequence"/>
</dbReference>
<dbReference type="Gene3D" id="3.40.50.1820">
    <property type="entry name" value="alpha/beta hydrolase"/>
    <property type="match status" value="1"/>
</dbReference>
<dbReference type="AlphaFoldDB" id="A0AAP8TAC0"/>
<organism evidence="1 2">
    <name type="scientific">Akkermansia muciniphila</name>
    <dbReference type="NCBI Taxonomy" id="239935"/>
    <lineage>
        <taxon>Bacteria</taxon>
        <taxon>Pseudomonadati</taxon>
        <taxon>Verrucomicrobiota</taxon>
        <taxon>Verrucomicrobiia</taxon>
        <taxon>Verrucomicrobiales</taxon>
        <taxon>Akkermansiaceae</taxon>
        <taxon>Akkermansia</taxon>
    </lineage>
</organism>
<dbReference type="InterPro" id="IPR029058">
    <property type="entry name" value="AB_hydrolase_fold"/>
</dbReference>
<dbReference type="EMBL" id="PJKN01000001">
    <property type="protein sequence ID" value="PNC57901.1"/>
    <property type="molecule type" value="Genomic_DNA"/>
</dbReference>
<name>A0AAP8TAC0_9BACT</name>
<dbReference type="SUPFAM" id="SSF53474">
    <property type="entry name" value="alpha/beta-Hydrolases"/>
    <property type="match status" value="1"/>
</dbReference>
<keyword evidence="1" id="KW-0378">Hydrolase</keyword>
<sequence length="221" mass="24246">MGAVMHFQRTLNRFSRENVPGYLAVFIGGFGDMFAGCLSRVEKGFPGFLPGVAYATAYYHWDGGGCGVFFDRCGKIAVELEELRRRYPGLPVVLIGHSYGGSCAVEVARRQSVQAAPLCLLTIDAVARRQKSVRPACAEWWGNAYLRDGGGFMDAVPRIGGRWGHCAGADANLAFSGYSRDRKGRLYSHRRPAPMLYEPPGEEACSLFQAAASWLERNLPD</sequence>
<gene>
    <name evidence="1" type="ORF">CXU09_02240</name>
</gene>
<evidence type="ECO:0000313" key="1">
    <source>
        <dbReference type="EMBL" id="PNC57901.1"/>
    </source>
</evidence>
<accession>A0AAP8TAC0</accession>
<protein>
    <submittedName>
        <fullName evidence="1">Alpha/beta hydrolase</fullName>
    </submittedName>
</protein>
<dbReference type="GO" id="GO:0016787">
    <property type="term" value="F:hydrolase activity"/>
    <property type="evidence" value="ECO:0007669"/>
    <property type="project" value="UniProtKB-KW"/>
</dbReference>
<proteinExistence type="predicted"/>
<comment type="caution">
    <text evidence="1">The sequence shown here is derived from an EMBL/GenBank/DDBJ whole genome shotgun (WGS) entry which is preliminary data.</text>
</comment>
<reference evidence="1 2" key="1">
    <citation type="journal article" date="2017" name="BMC Genomics">
        <title>Genome sequencing of 39 Akkermansia muciniphila isolates reveals its population structure, genomic and functional diverisity, and global distribution in mammalian gut microbiotas.</title>
        <authorList>
            <person name="Guo X."/>
            <person name="Li S."/>
            <person name="Zhang J."/>
            <person name="Wu F."/>
            <person name="Li X."/>
            <person name="Wu D."/>
            <person name="Zhang M."/>
            <person name="Ou Z."/>
            <person name="Jie Z."/>
            <person name="Yan Q."/>
            <person name="Li P."/>
            <person name="Yi J."/>
            <person name="Peng Y."/>
        </authorList>
    </citation>
    <scope>NUCLEOTIDE SEQUENCE [LARGE SCALE GENOMIC DNA]</scope>
    <source>
        <strain evidence="1 2">GP43</strain>
    </source>
</reference>